<protein>
    <submittedName>
        <fullName evidence="2">Uncharacterized protein</fullName>
    </submittedName>
</protein>
<evidence type="ECO:0000256" key="1">
    <source>
        <dbReference type="SAM" id="MobiDB-lite"/>
    </source>
</evidence>
<accession>A0A8X6GXQ2</accession>
<dbReference type="Proteomes" id="UP000887116">
    <property type="component" value="Unassembled WGS sequence"/>
</dbReference>
<proteinExistence type="predicted"/>
<sequence length="110" mass="12585">MLNYLILFRNTDKIKVEGGEGPFEIVYSLGSIAVLVSDDHRSLHRTDSSNGHLGQLAEKTSVKTSPSKKHTNPLEKKTRKSHGFSTHSWKPPYDSDDPFRNRLLHRLFLR</sequence>
<keyword evidence="3" id="KW-1185">Reference proteome</keyword>
<gene>
    <name evidence="2" type="ORF">TNCT_420851</name>
</gene>
<evidence type="ECO:0000313" key="2">
    <source>
        <dbReference type="EMBL" id="GFR12498.1"/>
    </source>
</evidence>
<dbReference type="EMBL" id="BMAO01006922">
    <property type="protein sequence ID" value="GFR12498.1"/>
    <property type="molecule type" value="Genomic_DNA"/>
</dbReference>
<comment type="caution">
    <text evidence="2">The sequence shown here is derived from an EMBL/GenBank/DDBJ whole genome shotgun (WGS) entry which is preliminary data.</text>
</comment>
<reference evidence="2" key="1">
    <citation type="submission" date="2020-07" db="EMBL/GenBank/DDBJ databases">
        <title>Multicomponent nature underlies the extraordinary mechanical properties of spider dragline silk.</title>
        <authorList>
            <person name="Kono N."/>
            <person name="Nakamura H."/>
            <person name="Mori M."/>
            <person name="Yoshida Y."/>
            <person name="Ohtoshi R."/>
            <person name="Malay A.D."/>
            <person name="Moran D.A.P."/>
            <person name="Tomita M."/>
            <person name="Numata K."/>
            <person name="Arakawa K."/>
        </authorList>
    </citation>
    <scope>NUCLEOTIDE SEQUENCE</scope>
</reference>
<dbReference type="AlphaFoldDB" id="A0A8X6GXQ2"/>
<feature type="compositionally biased region" description="Basic residues" evidence="1">
    <location>
        <begin position="66"/>
        <end position="82"/>
    </location>
</feature>
<name>A0A8X6GXQ2_TRICU</name>
<evidence type="ECO:0000313" key="3">
    <source>
        <dbReference type="Proteomes" id="UP000887116"/>
    </source>
</evidence>
<organism evidence="2 3">
    <name type="scientific">Trichonephila clavata</name>
    <name type="common">Joro spider</name>
    <name type="synonym">Nephila clavata</name>
    <dbReference type="NCBI Taxonomy" id="2740835"/>
    <lineage>
        <taxon>Eukaryota</taxon>
        <taxon>Metazoa</taxon>
        <taxon>Ecdysozoa</taxon>
        <taxon>Arthropoda</taxon>
        <taxon>Chelicerata</taxon>
        <taxon>Arachnida</taxon>
        <taxon>Araneae</taxon>
        <taxon>Araneomorphae</taxon>
        <taxon>Entelegynae</taxon>
        <taxon>Araneoidea</taxon>
        <taxon>Nephilidae</taxon>
        <taxon>Trichonephila</taxon>
    </lineage>
</organism>
<feature type="region of interest" description="Disordered" evidence="1">
    <location>
        <begin position="43"/>
        <end position="99"/>
    </location>
</feature>